<dbReference type="InterPro" id="IPR036388">
    <property type="entry name" value="WH-like_DNA-bd_sf"/>
</dbReference>
<dbReference type="PANTHER" id="PTHR33221">
    <property type="entry name" value="WINGED HELIX-TURN-HELIX TRANSCRIPTIONAL REGULATOR, RRF2 FAMILY"/>
    <property type="match status" value="1"/>
</dbReference>
<dbReference type="Proteomes" id="UP000575083">
    <property type="component" value="Unassembled WGS sequence"/>
</dbReference>
<dbReference type="Gene3D" id="1.10.10.10">
    <property type="entry name" value="Winged helix-like DNA-binding domain superfamily/Winged helix DNA-binding domain"/>
    <property type="match status" value="1"/>
</dbReference>
<dbReference type="InterPro" id="IPR030489">
    <property type="entry name" value="TR_Rrf2-type_CS"/>
</dbReference>
<dbReference type="SUPFAM" id="SSF46785">
    <property type="entry name" value="Winged helix' DNA-binding domain"/>
    <property type="match status" value="1"/>
</dbReference>
<dbReference type="PANTHER" id="PTHR33221:SF5">
    <property type="entry name" value="HTH-TYPE TRANSCRIPTIONAL REGULATOR ISCR"/>
    <property type="match status" value="1"/>
</dbReference>
<dbReference type="PROSITE" id="PS01332">
    <property type="entry name" value="HTH_RRF2_1"/>
    <property type="match status" value="1"/>
</dbReference>
<evidence type="ECO:0000313" key="4">
    <source>
        <dbReference type="Proteomes" id="UP000575083"/>
    </source>
</evidence>
<dbReference type="EMBL" id="JACHLK010000009">
    <property type="protein sequence ID" value="MBB6561609.1"/>
    <property type="molecule type" value="Genomic_DNA"/>
</dbReference>
<name>A0A7X0PH11_9BURK</name>
<dbReference type="Pfam" id="PF02082">
    <property type="entry name" value="Rrf2"/>
    <property type="match status" value="1"/>
</dbReference>
<dbReference type="InterPro" id="IPR036390">
    <property type="entry name" value="WH_DNA-bd_sf"/>
</dbReference>
<evidence type="ECO:0000256" key="2">
    <source>
        <dbReference type="SAM" id="MobiDB-lite"/>
    </source>
</evidence>
<reference evidence="3 4" key="1">
    <citation type="submission" date="2020-08" db="EMBL/GenBank/DDBJ databases">
        <title>Functional genomics of gut bacteria from endangered species of beetles.</title>
        <authorList>
            <person name="Carlos-Shanley C."/>
        </authorList>
    </citation>
    <scope>NUCLEOTIDE SEQUENCE [LARGE SCALE GENOMIC DNA]</scope>
    <source>
        <strain evidence="3 4">S00198</strain>
    </source>
</reference>
<sequence>MRLTTRSKFAVVAIVDLASRSVGSPVALSALSERYGISVSYLEVLFSGLRQAGLVVSTRGPGGGYTLARGARDISVADIVLASEVGKPGGAGRSADAMSTSQGAMTADLWAAFNHSVMEYLASVSVAELVSQQGPIESQARPPAVVEKDSPAKRLKPRPQLPREGVPNSVFALGAASRALE</sequence>
<keyword evidence="1" id="KW-0238">DNA-binding</keyword>
<dbReference type="GO" id="GO:0003677">
    <property type="term" value="F:DNA binding"/>
    <property type="evidence" value="ECO:0007669"/>
    <property type="project" value="UniProtKB-KW"/>
</dbReference>
<protein>
    <submittedName>
        <fullName evidence="3">Rrf2 family iron-sulfur cluster assembly transcriptional regulator</fullName>
    </submittedName>
</protein>
<feature type="region of interest" description="Disordered" evidence="2">
    <location>
        <begin position="135"/>
        <end position="169"/>
    </location>
</feature>
<dbReference type="InterPro" id="IPR000944">
    <property type="entry name" value="Tscrpt_reg_Rrf2"/>
</dbReference>
<organism evidence="3 4">
    <name type="scientific">Acidovorax soli</name>
    <dbReference type="NCBI Taxonomy" id="592050"/>
    <lineage>
        <taxon>Bacteria</taxon>
        <taxon>Pseudomonadati</taxon>
        <taxon>Pseudomonadota</taxon>
        <taxon>Betaproteobacteria</taxon>
        <taxon>Burkholderiales</taxon>
        <taxon>Comamonadaceae</taxon>
        <taxon>Acidovorax</taxon>
    </lineage>
</organism>
<dbReference type="PROSITE" id="PS51197">
    <property type="entry name" value="HTH_RRF2_2"/>
    <property type="match status" value="1"/>
</dbReference>
<dbReference type="GO" id="GO:0003700">
    <property type="term" value="F:DNA-binding transcription factor activity"/>
    <property type="evidence" value="ECO:0007669"/>
    <property type="project" value="TreeGrafter"/>
</dbReference>
<proteinExistence type="predicted"/>
<accession>A0A7X0PH11</accession>
<evidence type="ECO:0000313" key="3">
    <source>
        <dbReference type="EMBL" id="MBB6561609.1"/>
    </source>
</evidence>
<comment type="caution">
    <text evidence="3">The sequence shown here is derived from an EMBL/GenBank/DDBJ whole genome shotgun (WGS) entry which is preliminary data.</text>
</comment>
<dbReference type="RefSeq" id="WP_184860812.1">
    <property type="nucleotide sequence ID" value="NZ_JACHLK010000009.1"/>
</dbReference>
<evidence type="ECO:0000256" key="1">
    <source>
        <dbReference type="ARBA" id="ARBA00023125"/>
    </source>
</evidence>
<dbReference type="GO" id="GO:0005829">
    <property type="term" value="C:cytosol"/>
    <property type="evidence" value="ECO:0007669"/>
    <property type="project" value="TreeGrafter"/>
</dbReference>
<dbReference type="AlphaFoldDB" id="A0A7X0PH11"/>
<dbReference type="NCBIfam" id="TIGR00738">
    <property type="entry name" value="rrf2_super"/>
    <property type="match status" value="1"/>
</dbReference>
<gene>
    <name evidence="3" type="ORF">HNP48_004303</name>
</gene>
<keyword evidence="4" id="KW-1185">Reference proteome</keyword>